<evidence type="ECO:0000259" key="1">
    <source>
        <dbReference type="Pfam" id="PF16170"/>
    </source>
</evidence>
<feature type="domain" description="DUF4873" evidence="1">
    <location>
        <begin position="140"/>
        <end position="225"/>
    </location>
</feature>
<proteinExistence type="predicted"/>
<dbReference type="EMBL" id="CP136137">
    <property type="protein sequence ID" value="WYY07819.1"/>
    <property type="molecule type" value="Genomic_DNA"/>
</dbReference>
<keyword evidence="3" id="KW-1185">Reference proteome</keyword>
<protein>
    <submittedName>
        <fullName evidence="2">DUF4873 domain-containing protein</fullName>
    </submittedName>
</protein>
<dbReference type="Proteomes" id="UP001479933">
    <property type="component" value="Chromosome"/>
</dbReference>
<name>A0ABZ2U291_9ACTN</name>
<gene>
    <name evidence="2" type="ORF">RVF87_01650</name>
</gene>
<accession>A0ABZ2U291</accession>
<dbReference type="InterPro" id="IPR032371">
    <property type="entry name" value="DUF4873"/>
</dbReference>
<evidence type="ECO:0000313" key="2">
    <source>
        <dbReference type="EMBL" id="WYY07819.1"/>
    </source>
</evidence>
<organism evidence="2 3">
    <name type="scientific">Gordonia hydrophobica</name>
    <dbReference type="NCBI Taxonomy" id="40516"/>
    <lineage>
        <taxon>Bacteria</taxon>
        <taxon>Bacillati</taxon>
        <taxon>Actinomycetota</taxon>
        <taxon>Actinomycetes</taxon>
        <taxon>Mycobacteriales</taxon>
        <taxon>Gordoniaceae</taxon>
        <taxon>Gordonia</taxon>
    </lineage>
</organism>
<dbReference type="Pfam" id="PF16170">
    <property type="entry name" value="DUF4873"/>
    <property type="match status" value="1"/>
</dbReference>
<evidence type="ECO:0000313" key="3">
    <source>
        <dbReference type="Proteomes" id="UP001479933"/>
    </source>
</evidence>
<dbReference type="RefSeq" id="WP_066166367.1">
    <property type="nucleotide sequence ID" value="NZ_CP136137.1"/>
</dbReference>
<sequence>MTTIALVGTSSTIERVRRLLDDSPLPFRLVDDAGLADLVVTDEAAPVPNHLGVAAADAPNRFFCNDATVDYIVAALTEAHLADARGVRVRRTVQDDPEAPVLGLESSWQRLARRMLRRGTRFDPVDYDWLTDESIDVESFDDDVTVSAGDEAFTARLRARGVVDGNDGRFHWVGMLYSDRAAERKHGGTTSVTVTVADGDPVPAKFAEVTPWGTVRMTGVGAPPW</sequence>
<reference evidence="2 3" key="1">
    <citation type="journal article" date="2023" name="Virus Evol.">
        <title>Computational host range prediction-The good, the bad, and the ugly.</title>
        <authorList>
            <person name="Howell A.A."/>
            <person name="Versoza C.J."/>
            <person name="Pfeifer S.P."/>
        </authorList>
    </citation>
    <scope>NUCLEOTIDE SEQUENCE [LARGE SCALE GENOMIC DNA]</scope>
    <source>
        <strain evidence="2 3">1610/1b</strain>
    </source>
</reference>